<evidence type="ECO:0000313" key="1">
    <source>
        <dbReference type="EMBL" id="TRY14186.1"/>
    </source>
</evidence>
<dbReference type="RefSeq" id="WP_144040324.1">
    <property type="nucleotide sequence ID" value="NZ_BMPL01000012.1"/>
</dbReference>
<name>A0A553JP03_SHEHA</name>
<evidence type="ECO:0000313" key="2">
    <source>
        <dbReference type="Proteomes" id="UP000318126"/>
    </source>
</evidence>
<dbReference type="AlphaFoldDB" id="A0A553JP03"/>
<comment type="caution">
    <text evidence="1">The sequence shown here is derived from an EMBL/GenBank/DDBJ whole genome shotgun (WGS) entry which is preliminary data.</text>
</comment>
<reference evidence="2" key="1">
    <citation type="submission" date="2019-07" db="EMBL/GenBank/DDBJ databases">
        <title>Shewanella sp. YLB-08 draft genomic sequence.</title>
        <authorList>
            <person name="Yu L."/>
        </authorList>
    </citation>
    <scope>NUCLEOTIDE SEQUENCE [LARGE SCALE GENOMIC DNA]</scope>
    <source>
        <strain evidence="2">JCM 20706</strain>
    </source>
</reference>
<accession>A0A553JP03</accession>
<evidence type="ECO:0008006" key="3">
    <source>
        <dbReference type="Google" id="ProtNLM"/>
    </source>
</evidence>
<organism evidence="1 2">
    <name type="scientific">Shewanella hanedai</name>
    <name type="common">Alteromonas hanedai</name>
    <dbReference type="NCBI Taxonomy" id="25"/>
    <lineage>
        <taxon>Bacteria</taxon>
        <taxon>Pseudomonadati</taxon>
        <taxon>Pseudomonadota</taxon>
        <taxon>Gammaproteobacteria</taxon>
        <taxon>Alteromonadales</taxon>
        <taxon>Shewanellaceae</taxon>
        <taxon>Shewanella</taxon>
    </lineage>
</organism>
<sequence>MKRLFISLTAVIALSGCASQMPSHIALNPQAPNIESQLQSPEAIAIETIDTRSANFIVRFNNDDQAAKLISPSEAPRKQMDEVFRKGFTKAGYQIDPSSTKQIQLQLEQLLTDVNTGTFNYEANSNIIINVIAKNGRNTLTKRYTAKNTVTGPFSADFATLELAINKLLDELSTKIITDPELNEFIQQ</sequence>
<dbReference type="InterPro" id="IPR005619">
    <property type="entry name" value="Uncharacterised_YajG"/>
</dbReference>
<dbReference type="OrthoDB" id="6260471at2"/>
<proteinExistence type="predicted"/>
<keyword evidence="2" id="KW-1185">Reference proteome</keyword>
<dbReference type="Proteomes" id="UP000318126">
    <property type="component" value="Unassembled WGS sequence"/>
</dbReference>
<dbReference type="PROSITE" id="PS51257">
    <property type="entry name" value="PROKAR_LIPOPROTEIN"/>
    <property type="match status" value="1"/>
</dbReference>
<dbReference type="Pfam" id="PF03923">
    <property type="entry name" value="Lipoprotein_16"/>
    <property type="match status" value="1"/>
</dbReference>
<dbReference type="EMBL" id="VKGK01000012">
    <property type="protein sequence ID" value="TRY14186.1"/>
    <property type="molecule type" value="Genomic_DNA"/>
</dbReference>
<protein>
    <recommendedName>
        <fullName evidence="3">Lipoprotein</fullName>
    </recommendedName>
</protein>
<gene>
    <name evidence="1" type="ORF">FN961_11525</name>
</gene>